<sequence length="244" mass="28205">MEEKIIYEVLRVINGKSIFLENHLSRMKNSFELINEKFTLTYEEISRKIDDLIKSENKVEGNIKITYGVHEKILKIFFIKHSYPSNEMYDTGVKTILYFGERNNPNAKIVDDNFREKVNSEIKEKNVYEAILVNQNGYITEGSKSNIFMVKDNELLTSPINEVLPGVTRGKIIKIAEKLGIKVKEVEYKYSDIDKLDGMFISGTSPNILPIKSVNNINLDSNNDIIRKLAIEYDNDISQYLKNH</sequence>
<evidence type="ECO:0000256" key="1">
    <source>
        <dbReference type="ARBA" id="ARBA00001933"/>
    </source>
</evidence>
<dbReference type="PANTHER" id="PTHR42743:SF11">
    <property type="entry name" value="AMINODEOXYCHORISMATE LYASE"/>
    <property type="match status" value="1"/>
</dbReference>
<comment type="cofactor">
    <cofactor evidence="1 5">
        <name>pyridoxal 5'-phosphate</name>
        <dbReference type="ChEBI" id="CHEBI:597326"/>
    </cofactor>
</comment>
<dbReference type="InterPro" id="IPR043131">
    <property type="entry name" value="BCAT-like_N"/>
</dbReference>
<reference evidence="7" key="1">
    <citation type="submission" date="2021-07" db="EMBL/GenBank/DDBJ databases">
        <title>Complete genome sequencing of a Clostridium isolate.</title>
        <authorList>
            <person name="Ueki A."/>
            <person name="Tonouchi A."/>
        </authorList>
    </citation>
    <scope>NUCLEOTIDE SEQUENCE [LARGE SCALE GENOMIC DNA]</scope>
    <source>
        <strain evidence="7">C5S11</strain>
    </source>
</reference>
<dbReference type="CDD" id="cd00449">
    <property type="entry name" value="PLPDE_IV"/>
    <property type="match status" value="1"/>
</dbReference>
<evidence type="ECO:0000256" key="5">
    <source>
        <dbReference type="RuleBase" id="RU004516"/>
    </source>
</evidence>
<dbReference type="InterPro" id="IPR043132">
    <property type="entry name" value="BCAT-like_C"/>
</dbReference>
<comment type="similarity">
    <text evidence="2 4">Belongs to the class-IV pyridoxal-phosphate-dependent aminotransferase family.</text>
</comment>
<dbReference type="RefSeq" id="WP_224034898.1">
    <property type="nucleotide sequence ID" value="NZ_AP024849.1"/>
</dbReference>
<protein>
    <submittedName>
        <fullName evidence="6">Branched-chain amino acid aminotransferase</fullName>
    </submittedName>
</protein>
<dbReference type="SUPFAM" id="SSF56752">
    <property type="entry name" value="D-aminoacid aminotransferase-like PLP-dependent enzymes"/>
    <property type="match status" value="1"/>
</dbReference>
<keyword evidence="6" id="KW-0032">Aminotransferase</keyword>
<dbReference type="Proteomes" id="UP000824633">
    <property type="component" value="Chromosome"/>
</dbReference>
<dbReference type="InterPro" id="IPR050571">
    <property type="entry name" value="Class-IV_PLP-Dep_Aminotrnsfr"/>
</dbReference>
<accession>A0ABN6J535</accession>
<keyword evidence="7" id="KW-1185">Reference proteome</keyword>
<name>A0ABN6J535_9CLOT</name>
<dbReference type="InterPro" id="IPR018300">
    <property type="entry name" value="Aminotrans_IV_CS"/>
</dbReference>
<keyword evidence="3 5" id="KW-0663">Pyridoxal phosphate</keyword>
<dbReference type="GO" id="GO:0008483">
    <property type="term" value="F:transaminase activity"/>
    <property type="evidence" value="ECO:0007669"/>
    <property type="project" value="UniProtKB-KW"/>
</dbReference>
<organism evidence="6 7">
    <name type="scientific">Clostridium gelidum</name>
    <dbReference type="NCBI Taxonomy" id="704125"/>
    <lineage>
        <taxon>Bacteria</taxon>
        <taxon>Bacillati</taxon>
        <taxon>Bacillota</taxon>
        <taxon>Clostridia</taxon>
        <taxon>Eubacteriales</taxon>
        <taxon>Clostridiaceae</taxon>
        <taxon>Clostridium</taxon>
    </lineage>
</organism>
<proteinExistence type="inferred from homology"/>
<evidence type="ECO:0000256" key="3">
    <source>
        <dbReference type="ARBA" id="ARBA00022898"/>
    </source>
</evidence>
<evidence type="ECO:0000256" key="4">
    <source>
        <dbReference type="RuleBase" id="RU004106"/>
    </source>
</evidence>
<dbReference type="Gene3D" id="3.20.10.10">
    <property type="entry name" value="D-amino Acid Aminotransferase, subunit A, domain 2"/>
    <property type="match status" value="1"/>
</dbReference>
<evidence type="ECO:0000313" key="6">
    <source>
        <dbReference type="EMBL" id="BCZ48650.1"/>
    </source>
</evidence>
<dbReference type="PROSITE" id="PS00770">
    <property type="entry name" value="AA_TRANSFER_CLASS_4"/>
    <property type="match status" value="1"/>
</dbReference>
<dbReference type="Gene3D" id="3.30.470.10">
    <property type="match status" value="1"/>
</dbReference>
<evidence type="ECO:0000313" key="7">
    <source>
        <dbReference type="Proteomes" id="UP000824633"/>
    </source>
</evidence>
<keyword evidence="6" id="KW-0808">Transferase</keyword>
<dbReference type="Pfam" id="PF01063">
    <property type="entry name" value="Aminotran_4"/>
    <property type="match status" value="1"/>
</dbReference>
<evidence type="ECO:0000256" key="2">
    <source>
        <dbReference type="ARBA" id="ARBA00009320"/>
    </source>
</evidence>
<gene>
    <name evidence="6" type="ORF">psyc5s11_47170</name>
</gene>
<dbReference type="InterPro" id="IPR001544">
    <property type="entry name" value="Aminotrans_IV"/>
</dbReference>
<dbReference type="EMBL" id="AP024849">
    <property type="protein sequence ID" value="BCZ48650.1"/>
    <property type="molecule type" value="Genomic_DNA"/>
</dbReference>
<dbReference type="InterPro" id="IPR036038">
    <property type="entry name" value="Aminotransferase-like"/>
</dbReference>
<dbReference type="PANTHER" id="PTHR42743">
    <property type="entry name" value="AMINO-ACID AMINOTRANSFERASE"/>
    <property type="match status" value="1"/>
</dbReference>